<keyword evidence="4" id="KW-1185">Reference proteome</keyword>
<evidence type="ECO:0000256" key="1">
    <source>
        <dbReference type="SAM" id="Coils"/>
    </source>
</evidence>
<dbReference type="PANTHER" id="PTHR24114">
    <property type="entry name" value="LEUCINE RICH REPEAT FAMILY PROTEIN"/>
    <property type="match status" value="1"/>
</dbReference>
<dbReference type="Pfam" id="PF13516">
    <property type="entry name" value="LRR_6"/>
    <property type="match status" value="4"/>
</dbReference>
<name>A0ABQ7JKT8_9FUNG</name>
<evidence type="ECO:0000313" key="4">
    <source>
        <dbReference type="Proteomes" id="UP001194696"/>
    </source>
</evidence>
<dbReference type="Proteomes" id="UP001194696">
    <property type="component" value="Unassembled WGS sequence"/>
</dbReference>
<dbReference type="PANTHER" id="PTHR24114:SF2">
    <property type="entry name" value="F-BOX DOMAIN-CONTAINING PROTEIN-RELATED"/>
    <property type="match status" value="1"/>
</dbReference>
<feature type="non-terminal residue" evidence="3">
    <location>
        <position position="426"/>
    </location>
</feature>
<feature type="coiled-coil region" evidence="1">
    <location>
        <begin position="225"/>
        <end position="287"/>
    </location>
</feature>
<accession>A0ABQ7JKT8</accession>
<feature type="compositionally biased region" description="Basic and acidic residues" evidence="2">
    <location>
        <begin position="197"/>
        <end position="207"/>
    </location>
</feature>
<dbReference type="SMART" id="SM00368">
    <property type="entry name" value="LRR_RI"/>
    <property type="match status" value="3"/>
</dbReference>
<protein>
    <submittedName>
        <fullName evidence="3">Uncharacterized protein</fullName>
    </submittedName>
</protein>
<dbReference type="InterPro" id="IPR052394">
    <property type="entry name" value="LRR-containing"/>
</dbReference>
<dbReference type="Gene3D" id="3.80.10.10">
    <property type="entry name" value="Ribonuclease Inhibitor"/>
    <property type="match status" value="1"/>
</dbReference>
<gene>
    <name evidence="3" type="ORF">BGZ96_002500</name>
</gene>
<dbReference type="SUPFAM" id="SSF52047">
    <property type="entry name" value="RNI-like"/>
    <property type="match status" value="1"/>
</dbReference>
<comment type="caution">
    <text evidence="3">The sequence shown here is derived from an EMBL/GenBank/DDBJ whole genome shotgun (WGS) entry which is preliminary data.</text>
</comment>
<feature type="compositionally biased region" description="Polar residues" evidence="2">
    <location>
        <begin position="174"/>
        <end position="196"/>
    </location>
</feature>
<dbReference type="InterPro" id="IPR032675">
    <property type="entry name" value="LRR_dom_sf"/>
</dbReference>
<proteinExistence type="predicted"/>
<evidence type="ECO:0000313" key="3">
    <source>
        <dbReference type="EMBL" id="KAG0278197.1"/>
    </source>
</evidence>
<organism evidence="3 4">
    <name type="scientific">Linnemannia gamsii</name>
    <dbReference type="NCBI Taxonomy" id="64522"/>
    <lineage>
        <taxon>Eukaryota</taxon>
        <taxon>Fungi</taxon>
        <taxon>Fungi incertae sedis</taxon>
        <taxon>Mucoromycota</taxon>
        <taxon>Mortierellomycotina</taxon>
        <taxon>Mortierellomycetes</taxon>
        <taxon>Mortierellales</taxon>
        <taxon>Mortierellaceae</taxon>
        <taxon>Linnemannia</taxon>
    </lineage>
</organism>
<dbReference type="EMBL" id="JAAAIM010001478">
    <property type="protein sequence ID" value="KAG0278197.1"/>
    <property type="molecule type" value="Genomic_DNA"/>
</dbReference>
<feature type="region of interest" description="Disordered" evidence="2">
    <location>
        <begin position="174"/>
        <end position="210"/>
    </location>
</feature>
<evidence type="ECO:0000256" key="2">
    <source>
        <dbReference type="SAM" id="MobiDB-lite"/>
    </source>
</evidence>
<reference evidence="3 4" key="1">
    <citation type="journal article" date="2020" name="Fungal Divers.">
        <title>Resolving the Mortierellaceae phylogeny through synthesis of multi-gene phylogenetics and phylogenomics.</title>
        <authorList>
            <person name="Vandepol N."/>
            <person name="Liber J."/>
            <person name="Desiro A."/>
            <person name="Na H."/>
            <person name="Kennedy M."/>
            <person name="Barry K."/>
            <person name="Grigoriev I.V."/>
            <person name="Miller A.N."/>
            <person name="O'Donnell K."/>
            <person name="Stajich J.E."/>
            <person name="Bonito G."/>
        </authorList>
    </citation>
    <scope>NUCLEOTIDE SEQUENCE [LARGE SCALE GENOMIC DNA]</scope>
    <source>
        <strain evidence="3 4">AD045</strain>
    </source>
</reference>
<keyword evidence="1" id="KW-0175">Coiled coil</keyword>
<dbReference type="InterPro" id="IPR001611">
    <property type="entry name" value="Leu-rich_rpt"/>
</dbReference>
<sequence length="426" mass="47327">MEETQSFRLIGKSYIEKIATDHFGGQSVVFWEDIEQVFPGAKHVKNGDVSINMLRDSSRNRIMPLCIKHCPGVVLDVVLYTTVEYVHVDYPMASSRLTLASGRTDSLTKVLVRPLADPLAITSTSSSSPSIDALTDSPNLNETEDKCVEALQVSPARAKATNRDIHANSVLTSLPTSPLRSRSHLQVASKSSSSLKDTVKLASKEPQESDSQVRLQELNVKISHMIELQETLDVKQEEMKQLQRHSISQQEEMKLLQKQVLEHQDEMKLLQLQVLEHQEEMKQLQIQALGQFKLLISQEPNLTGLSLYKNMGWSLALSEALKTNSTLTTLSLHYNWIMEIGAVALSETLNTNSTLTTLSLHYNSIGENGAVALFEVLKFNSTLTTLNLERNCIEDNGAVALSEALKVNSTLTTLNLERNCIEDNGA</sequence>